<dbReference type="PROSITE" id="PS50181">
    <property type="entry name" value="FBOX"/>
    <property type="match status" value="1"/>
</dbReference>
<keyword evidence="3" id="KW-1185">Reference proteome</keyword>
<dbReference type="InterPro" id="IPR032675">
    <property type="entry name" value="LRR_dom_sf"/>
</dbReference>
<evidence type="ECO:0000313" key="3">
    <source>
        <dbReference type="Proteomes" id="UP001604277"/>
    </source>
</evidence>
<gene>
    <name evidence="2" type="ORF">Fot_24039</name>
</gene>
<reference evidence="3" key="1">
    <citation type="submission" date="2024-07" db="EMBL/GenBank/DDBJ databases">
        <title>Two chromosome-level genome assemblies of Korean endemic species Abeliophyllum distichum and Forsythia ovata (Oleaceae).</title>
        <authorList>
            <person name="Jang H."/>
        </authorList>
    </citation>
    <scope>NUCLEOTIDE SEQUENCE [LARGE SCALE GENOMIC DNA]</scope>
</reference>
<comment type="caution">
    <text evidence="2">The sequence shown here is derived from an EMBL/GenBank/DDBJ whole genome shotgun (WGS) entry which is preliminary data.</text>
</comment>
<dbReference type="Pfam" id="PF00646">
    <property type="entry name" value="F-box"/>
    <property type="match status" value="1"/>
</dbReference>
<sequence length="430" mass="49537">METPKIKKIRNQLEEKEPDMDKLGSLPDSILSHILSFLDTESAIKTSVLSKRYRLLWTSLPCLDFKFFGHFIDRFSLFVNHVLARREPSNLSMFRLSLKKAVGSAFLDNCISYAAKHKVEHLRIRAYTNDSPSTLPRWLLNSSWLRILRLNNVTCYSMLLPKSLALPGLKVLWLKNFVFSDENYNGELFSGCPSLETLILNKCCIRPEDKLKVLDVNCLNLKNLEIRHWRSPWKCFDEHMIKVNAPRLGSFKFQGHIAKVNFKEDLLCLDEVWIDLRYPTACALVDVSERRRRTSESFMSMLGQLCDVKSLVLSLNMIEVLSAIPYLREYGPTFENLRYIKFTAEDKHTELRLSINSVIHLLKCGASQVLVLDVSKEQQLLINMKCSKMKLMCKDVAVTIPVHVLSYLLESSPSAELLIVEFPKVSLDKM</sequence>
<dbReference type="SUPFAM" id="SSF52047">
    <property type="entry name" value="RNI-like"/>
    <property type="match status" value="1"/>
</dbReference>
<feature type="domain" description="F-box" evidence="1">
    <location>
        <begin position="20"/>
        <end position="56"/>
    </location>
</feature>
<dbReference type="PANTHER" id="PTHR31900">
    <property type="entry name" value="F-BOX/RNI SUPERFAMILY PROTEIN-RELATED"/>
    <property type="match status" value="1"/>
</dbReference>
<dbReference type="InterPro" id="IPR050232">
    <property type="entry name" value="FBL13/AtMIF1-like"/>
</dbReference>
<dbReference type="Pfam" id="PF24758">
    <property type="entry name" value="LRR_At5g56370"/>
    <property type="match status" value="1"/>
</dbReference>
<dbReference type="Proteomes" id="UP001604277">
    <property type="component" value="Unassembled WGS sequence"/>
</dbReference>
<evidence type="ECO:0000259" key="1">
    <source>
        <dbReference type="PROSITE" id="PS50181"/>
    </source>
</evidence>
<dbReference type="Gene3D" id="3.80.10.10">
    <property type="entry name" value="Ribonuclease Inhibitor"/>
    <property type="match status" value="1"/>
</dbReference>
<dbReference type="InterPro" id="IPR053781">
    <property type="entry name" value="F-box_AtFBL13-like"/>
</dbReference>
<dbReference type="InterPro" id="IPR036047">
    <property type="entry name" value="F-box-like_dom_sf"/>
</dbReference>
<dbReference type="InterPro" id="IPR055411">
    <property type="entry name" value="LRR_FXL15/At3g58940/PEG3-like"/>
</dbReference>
<dbReference type="CDD" id="cd22160">
    <property type="entry name" value="F-box_AtFBL13-like"/>
    <property type="match status" value="1"/>
</dbReference>
<accession>A0ABD1U539</accession>
<dbReference type="SUPFAM" id="SSF81383">
    <property type="entry name" value="F-box domain"/>
    <property type="match status" value="1"/>
</dbReference>
<protein>
    <submittedName>
        <fullName evidence="2">F-box/FBD/LRR-repeat protein</fullName>
    </submittedName>
</protein>
<proteinExistence type="predicted"/>
<dbReference type="InterPro" id="IPR001810">
    <property type="entry name" value="F-box_dom"/>
</dbReference>
<evidence type="ECO:0000313" key="2">
    <source>
        <dbReference type="EMBL" id="KAL2520116.1"/>
    </source>
</evidence>
<dbReference type="Gene3D" id="1.20.1280.50">
    <property type="match status" value="1"/>
</dbReference>
<dbReference type="PANTHER" id="PTHR31900:SF32">
    <property type="entry name" value="F-BOX_RNI_FBD-LIKE DOMAIN PROTEIN"/>
    <property type="match status" value="1"/>
</dbReference>
<organism evidence="2 3">
    <name type="scientific">Forsythia ovata</name>
    <dbReference type="NCBI Taxonomy" id="205694"/>
    <lineage>
        <taxon>Eukaryota</taxon>
        <taxon>Viridiplantae</taxon>
        <taxon>Streptophyta</taxon>
        <taxon>Embryophyta</taxon>
        <taxon>Tracheophyta</taxon>
        <taxon>Spermatophyta</taxon>
        <taxon>Magnoliopsida</taxon>
        <taxon>eudicotyledons</taxon>
        <taxon>Gunneridae</taxon>
        <taxon>Pentapetalae</taxon>
        <taxon>asterids</taxon>
        <taxon>lamiids</taxon>
        <taxon>Lamiales</taxon>
        <taxon>Oleaceae</taxon>
        <taxon>Forsythieae</taxon>
        <taxon>Forsythia</taxon>
    </lineage>
</organism>
<dbReference type="EMBL" id="JBFOLJ010000007">
    <property type="protein sequence ID" value="KAL2520116.1"/>
    <property type="molecule type" value="Genomic_DNA"/>
</dbReference>
<name>A0ABD1U539_9LAMI</name>
<dbReference type="AlphaFoldDB" id="A0ABD1U539"/>